<proteinExistence type="predicted"/>
<protein>
    <submittedName>
        <fullName evidence="3">Uncharacterized protein</fullName>
    </submittedName>
</protein>
<keyword evidence="2" id="KW-1185">Reference proteome</keyword>
<organism evidence="2 3">
    <name type="scientific">Globodera rostochiensis</name>
    <name type="common">Golden nematode worm</name>
    <name type="synonym">Heterodera rostochiensis</name>
    <dbReference type="NCBI Taxonomy" id="31243"/>
    <lineage>
        <taxon>Eukaryota</taxon>
        <taxon>Metazoa</taxon>
        <taxon>Ecdysozoa</taxon>
        <taxon>Nematoda</taxon>
        <taxon>Chromadorea</taxon>
        <taxon>Rhabditida</taxon>
        <taxon>Tylenchina</taxon>
        <taxon>Tylenchomorpha</taxon>
        <taxon>Tylenchoidea</taxon>
        <taxon>Heteroderidae</taxon>
        <taxon>Heteroderinae</taxon>
        <taxon>Globodera</taxon>
    </lineage>
</organism>
<accession>A0A914GPC5</accession>
<name>A0A914GPC5_GLORO</name>
<dbReference type="WBParaSite" id="Gr19_v10_g10100.t1">
    <property type="protein sequence ID" value="Gr19_v10_g10100.t1"/>
    <property type="gene ID" value="Gr19_v10_g10100"/>
</dbReference>
<feature type="region of interest" description="Disordered" evidence="1">
    <location>
        <begin position="34"/>
        <end position="70"/>
    </location>
</feature>
<reference evidence="3" key="1">
    <citation type="submission" date="2022-11" db="UniProtKB">
        <authorList>
            <consortium name="WormBaseParasite"/>
        </authorList>
    </citation>
    <scope>IDENTIFICATION</scope>
</reference>
<dbReference type="AlphaFoldDB" id="A0A914GPC5"/>
<evidence type="ECO:0000313" key="2">
    <source>
        <dbReference type="Proteomes" id="UP000887572"/>
    </source>
</evidence>
<evidence type="ECO:0000313" key="3">
    <source>
        <dbReference type="WBParaSite" id="Gr19_v10_g10100.t1"/>
    </source>
</evidence>
<evidence type="ECO:0000256" key="1">
    <source>
        <dbReference type="SAM" id="MobiDB-lite"/>
    </source>
</evidence>
<sequence>MGSAGGDGLGTGISSVFSWGELLELARRFHLPRGKMLPERTAPKGNLLEAAEEEERERTPPGGQTDASGWLAGYIQYQKV</sequence>
<dbReference type="Proteomes" id="UP000887572">
    <property type="component" value="Unplaced"/>
</dbReference>